<name>A0A7S9REW3_9BACT</name>
<protein>
    <recommendedName>
        <fullName evidence="4">Lipoprotein</fullName>
    </recommendedName>
</protein>
<evidence type="ECO:0008006" key="4">
    <source>
        <dbReference type="Google" id="ProtNLM"/>
    </source>
</evidence>
<proteinExistence type="predicted"/>
<keyword evidence="1" id="KW-0175">Coiled coil</keyword>
<evidence type="ECO:0000313" key="3">
    <source>
        <dbReference type="Proteomes" id="UP000594508"/>
    </source>
</evidence>
<accession>A0A7S9REW3</accession>
<gene>
    <name evidence="2" type="ORF">CVT00_02470</name>
</gene>
<sequence length="250" mass="28640">MRCKFSIILTGVLLLGCGDDNVNTVKNYTFPQDKSMTVGTAIDGYIECAKVDWKDASTKDLKLVSATCEIKKELIEAENKEVQAKYEEALQKAKEEQAQKLEKAIGDVLENTNNLDKESVLKIANEFCEYDISKKDQAPIFPKVICDEEKLNTKAKEIFKEPHSKALGELATKMNFKHLLEDLKFVAQYSKEEPDVRFYNQRPEEIKDKKIQVMFVVNTDKTVNIQKIALYVDGQAKELGRYFIGNFYKR</sequence>
<reference evidence="2 3" key="1">
    <citation type="journal article" date="2018" name="Emerg. Microbes Infect.">
        <title>Genomic analysis of oral Campylobacter concisus strains identified a potential bacterial molecular marker associated with active Crohn's disease.</title>
        <authorList>
            <person name="Liu F."/>
            <person name="Ma R."/>
            <person name="Tay C.Y.A."/>
            <person name="Octavia S."/>
            <person name="Lan R."/>
            <person name="Chung H.K.L."/>
            <person name="Riordan S.M."/>
            <person name="Grimm M.C."/>
            <person name="Leong R.W."/>
            <person name="Tanaka M.M."/>
            <person name="Connor S."/>
            <person name="Zhang L."/>
        </authorList>
    </citation>
    <scope>NUCLEOTIDE SEQUENCE [LARGE SCALE GENOMIC DNA]</scope>
    <source>
        <strain evidence="2 3">P1CDO2</strain>
    </source>
</reference>
<dbReference type="PROSITE" id="PS51257">
    <property type="entry name" value="PROKAR_LIPOPROTEIN"/>
    <property type="match status" value="1"/>
</dbReference>
<dbReference type="EMBL" id="CP060707">
    <property type="protein sequence ID" value="QPH90423.1"/>
    <property type="molecule type" value="Genomic_DNA"/>
</dbReference>
<organism evidence="2 3">
    <name type="scientific">Campylobacter concisus</name>
    <dbReference type="NCBI Taxonomy" id="199"/>
    <lineage>
        <taxon>Bacteria</taxon>
        <taxon>Pseudomonadati</taxon>
        <taxon>Campylobacterota</taxon>
        <taxon>Epsilonproteobacteria</taxon>
        <taxon>Campylobacterales</taxon>
        <taxon>Campylobacteraceae</taxon>
        <taxon>Campylobacter</taxon>
    </lineage>
</organism>
<dbReference type="AlphaFoldDB" id="A0A7S9REW3"/>
<evidence type="ECO:0000313" key="2">
    <source>
        <dbReference type="EMBL" id="QPH90423.1"/>
    </source>
</evidence>
<dbReference type="RefSeq" id="WP_103557745.1">
    <property type="nucleotide sequence ID" value="NZ_CP060707.1"/>
</dbReference>
<feature type="coiled-coil region" evidence="1">
    <location>
        <begin position="72"/>
        <end position="118"/>
    </location>
</feature>
<evidence type="ECO:0000256" key="1">
    <source>
        <dbReference type="SAM" id="Coils"/>
    </source>
</evidence>
<dbReference type="Proteomes" id="UP000594508">
    <property type="component" value="Chromosome"/>
</dbReference>